<comment type="subcellular location">
    <subcellularLocation>
        <location evidence="1">Cell membrane</location>
        <topology evidence="1">Multi-pass membrane protein</topology>
    </subcellularLocation>
</comment>
<evidence type="ECO:0000256" key="6">
    <source>
        <dbReference type="ARBA" id="ARBA00023136"/>
    </source>
</evidence>
<dbReference type="GO" id="GO:0015297">
    <property type="term" value="F:antiporter activity"/>
    <property type="evidence" value="ECO:0007669"/>
    <property type="project" value="InterPro"/>
</dbReference>
<keyword evidence="2" id="KW-0813">Transport</keyword>
<feature type="transmembrane region" description="Helical" evidence="7">
    <location>
        <begin position="169"/>
        <end position="191"/>
    </location>
</feature>
<evidence type="ECO:0000313" key="9">
    <source>
        <dbReference type="Proteomes" id="UP000249204"/>
    </source>
</evidence>
<keyword evidence="3" id="KW-1003">Cell membrane</keyword>
<protein>
    <submittedName>
        <fullName evidence="8">MATE family efflux transporter</fullName>
    </submittedName>
</protein>
<keyword evidence="5 7" id="KW-1133">Transmembrane helix</keyword>
<keyword evidence="6 7" id="KW-0472">Membrane</keyword>
<accession>A0A2W6NN28</accession>
<dbReference type="InterPro" id="IPR047135">
    <property type="entry name" value="YsiQ"/>
</dbReference>
<comment type="caution">
    <text evidence="8">The sequence shown here is derived from an EMBL/GenBank/DDBJ whole genome shotgun (WGS) entry which is preliminary data.</text>
</comment>
<dbReference type="Proteomes" id="UP000249204">
    <property type="component" value="Unassembled WGS sequence"/>
</dbReference>
<dbReference type="Pfam" id="PF01554">
    <property type="entry name" value="MatE"/>
    <property type="match status" value="2"/>
</dbReference>
<proteinExistence type="predicted"/>
<dbReference type="NCBIfam" id="TIGR00797">
    <property type="entry name" value="matE"/>
    <property type="match status" value="1"/>
</dbReference>
<dbReference type="EMBL" id="QKWW01000017">
    <property type="protein sequence ID" value="PZT56618.1"/>
    <property type="molecule type" value="Genomic_DNA"/>
</dbReference>
<dbReference type="PANTHER" id="PTHR42925:SF1">
    <property type="entry name" value="VIRULENCE FACTOR MVIN"/>
    <property type="match status" value="1"/>
</dbReference>
<keyword evidence="4 7" id="KW-0812">Transmembrane</keyword>
<evidence type="ECO:0000256" key="4">
    <source>
        <dbReference type="ARBA" id="ARBA00022692"/>
    </source>
</evidence>
<gene>
    <name evidence="8" type="ORF">DN757_06140</name>
</gene>
<evidence type="ECO:0000256" key="1">
    <source>
        <dbReference type="ARBA" id="ARBA00004651"/>
    </source>
</evidence>
<reference evidence="8 9" key="1">
    <citation type="submission" date="2018-06" db="EMBL/GenBank/DDBJ databases">
        <title>Isolation of heavy metals resistant Paenibacillus silvae NC2 from Gold-Copper mine in ZiJin, China.</title>
        <authorList>
            <person name="Xu J."/>
            <person name="Mazhar H.S."/>
            <person name="Rensing C."/>
        </authorList>
    </citation>
    <scope>NUCLEOTIDE SEQUENCE [LARGE SCALE GENOMIC DNA]</scope>
    <source>
        <strain evidence="8 9">NC2</strain>
    </source>
</reference>
<sequence length="465" mass="51525">MLGLNSKEDVVLQPKQLNLFRLTWPIFMDAFFHIVLGNVDTVMLSHYSGQAVAAVGISSQIFGMFIIILEFMAMGSGILIAQMLGASRRERAANIAQSSIYLNGLIGIVLIFILFFSAPFLFSLFNLSAEAYEFGVRYSQIVSVSLLFEAILICISTTMRNYGFAKEPMFVVVGMNVVNVTGNCIALFGFLGFPETGLTGVAISSCISRLLAMICIVYLYKRKLRLKLSLQGRHYIQDWKSIVKVGIPTAGESFSYQSSQILITYFVTFFGVIAITTKVITYNIMLLIMIFSYSMGQATQILIGHLVGAREHQKAHDQAIFSLKVSSLISLLIALVCYFLSETVLGLFTSDRDIIETGKTLLALSILLEPGRAFNLVLSSSLKASGDIRFPTLLGLISMWGLCVPAAFILGNVLGYGLAGVWLAFILDEWLRGLIFYFRWKKMGWVTKGLVKTEIRSSNEKEMSI</sequence>
<name>A0A2W6NN28_9BACL</name>
<dbReference type="CDD" id="cd13134">
    <property type="entry name" value="MATE_like_8"/>
    <property type="match status" value="1"/>
</dbReference>
<dbReference type="AlphaFoldDB" id="A0A2W6NN28"/>
<evidence type="ECO:0000313" key="8">
    <source>
        <dbReference type="EMBL" id="PZT56618.1"/>
    </source>
</evidence>
<feature type="transmembrane region" description="Helical" evidence="7">
    <location>
        <begin position="390"/>
        <end position="410"/>
    </location>
</feature>
<dbReference type="GO" id="GO:0042910">
    <property type="term" value="F:xenobiotic transmembrane transporter activity"/>
    <property type="evidence" value="ECO:0007669"/>
    <property type="project" value="InterPro"/>
</dbReference>
<evidence type="ECO:0000256" key="3">
    <source>
        <dbReference type="ARBA" id="ARBA00022475"/>
    </source>
</evidence>
<dbReference type="PIRSF" id="PIRSF006603">
    <property type="entry name" value="DinF"/>
    <property type="match status" value="1"/>
</dbReference>
<dbReference type="GO" id="GO:0005886">
    <property type="term" value="C:plasma membrane"/>
    <property type="evidence" value="ECO:0007669"/>
    <property type="project" value="UniProtKB-SubCell"/>
</dbReference>
<evidence type="ECO:0000256" key="7">
    <source>
        <dbReference type="SAM" id="Phobius"/>
    </source>
</evidence>
<evidence type="ECO:0000256" key="5">
    <source>
        <dbReference type="ARBA" id="ARBA00022989"/>
    </source>
</evidence>
<feature type="transmembrane region" description="Helical" evidence="7">
    <location>
        <begin position="197"/>
        <end position="220"/>
    </location>
</feature>
<feature type="transmembrane region" description="Helical" evidence="7">
    <location>
        <begin position="319"/>
        <end position="341"/>
    </location>
</feature>
<dbReference type="PANTHER" id="PTHR42925">
    <property type="entry name" value="MULTIDRUG AND TOXIN EFFLUX PROTEIN MATE FAMILY"/>
    <property type="match status" value="1"/>
</dbReference>
<dbReference type="InterPro" id="IPR002528">
    <property type="entry name" value="MATE_fam"/>
</dbReference>
<feature type="transmembrane region" description="Helical" evidence="7">
    <location>
        <begin position="262"/>
        <end position="280"/>
    </location>
</feature>
<feature type="transmembrane region" description="Helical" evidence="7">
    <location>
        <begin position="51"/>
        <end position="80"/>
    </location>
</feature>
<feature type="transmembrane region" description="Helical" evidence="7">
    <location>
        <begin position="416"/>
        <end position="438"/>
    </location>
</feature>
<feature type="transmembrane region" description="Helical" evidence="7">
    <location>
        <begin position="20"/>
        <end position="39"/>
    </location>
</feature>
<organism evidence="8 9">
    <name type="scientific">Paenibacillus silvae</name>
    <dbReference type="NCBI Taxonomy" id="1325358"/>
    <lineage>
        <taxon>Bacteria</taxon>
        <taxon>Bacillati</taxon>
        <taxon>Bacillota</taxon>
        <taxon>Bacilli</taxon>
        <taxon>Bacillales</taxon>
        <taxon>Paenibacillaceae</taxon>
        <taxon>Paenibacillus</taxon>
    </lineage>
</organism>
<evidence type="ECO:0000256" key="2">
    <source>
        <dbReference type="ARBA" id="ARBA00022448"/>
    </source>
</evidence>
<feature type="transmembrane region" description="Helical" evidence="7">
    <location>
        <begin position="100"/>
        <end position="125"/>
    </location>
</feature>
<feature type="transmembrane region" description="Helical" evidence="7">
    <location>
        <begin position="137"/>
        <end position="157"/>
    </location>
</feature>
<dbReference type="InterPro" id="IPR048279">
    <property type="entry name" value="MdtK-like"/>
</dbReference>